<dbReference type="Gene3D" id="2.60.120.200">
    <property type="match status" value="1"/>
</dbReference>
<dbReference type="PANTHER" id="PTHR10963:SF55">
    <property type="entry name" value="GLYCOSIDE HYDROLASE FAMILY 16 PROTEIN"/>
    <property type="match status" value="1"/>
</dbReference>
<dbReference type="InterPro" id="IPR008264">
    <property type="entry name" value="Beta_glucanase"/>
</dbReference>
<proteinExistence type="inferred from homology"/>
<feature type="domain" description="GH16" evidence="8">
    <location>
        <begin position="30"/>
        <end position="276"/>
    </location>
</feature>
<name>A0A0S7BD07_9CHLR</name>
<organism evidence="9">
    <name type="scientific">Longilinea arvoryzae</name>
    <dbReference type="NCBI Taxonomy" id="360412"/>
    <lineage>
        <taxon>Bacteria</taxon>
        <taxon>Bacillati</taxon>
        <taxon>Chloroflexota</taxon>
        <taxon>Anaerolineae</taxon>
        <taxon>Anaerolineales</taxon>
        <taxon>Anaerolineaceae</taxon>
        <taxon>Longilinea</taxon>
    </lineage>
</organism>
<evidence type="ECO:0000313" key="10">
    <source>
        <dbReference type="Proteomes" id="UP000055060"/>
    </source>
</evidence>
<evidence type="ECO:0000256" key="1">
    <source>
        <dbReference type="ARBA" id="ARBA00000481"/>
    </source>
</evidence>
<accession>A0A0S7BD07</accession>
<dbReference type="InterPro" id="IPR000757">
    <property type="entry name" value="Beta-glucanase-like"/>
</dbReference>
<dbReference type="PRINTS" id="PR00737">
    <property type="entry name" value="GLHYDRLASE16"/>
</dbReference>
<dbReference type="GO" id="GO:0042972">
    <property type="term" value="F:licheninase activity"/>
    <property type="evidence" value="ECO:0007669"/>
    <property type="project" value="UniProtKB-EC"/>
</dbReference>
<evidence type="ECO:0000259" key="8">
    <source>
        <dbReference type="PROSITE" id="PS51762"/>
    </source>
</evidence>
<evidence type="ECO:0000313" key="9">
    <source>
        <dbReference type="EMBL" id="GAP15772.1"/>
    </source>
</evidence>
<dbReference type="EC" id="3.2.1.73" evidence="3"/>
<feature type="chain" id="PRO_5006632882" description="licheninase" evidence="7">
    <location>
        <begin position="31"/>
        <end position="276"/>
    </location>
</feature>
<dbReference type="PROSITE" id="PS51762">
    <property type="entry name" value="GH16_2"/>
    <property type="match status" value="1"/>
</dbReference>
<dbReference type="OrthoDB" id="9809583at2"/>
<dbReference type="InterPro" id="IPR050546">
    <property type="entry name" value="Glycosyl_Hydrlase_16"/>
</dbReference>
<keyword evidence="5" id="KW-0326">Glycosidase</keyword>
<dbReference type="AlphaFoldDB" id="A0A0S7BD07"/>
<evidence type="ECO:0000256" key="6">
    <source>
        <dbReference type="PIRSR" id="PIRSR608264-1"/>
    </source>
</evidence>
<comment type="catalytic activity">
    <reaction evidence="1">
        <text>Hydrolysis of (1-&gt;4)-beta-D-glucosidic linkages in beta-D-glucans containing (1-&gt;3)- and (1-&gt;4)-bonds.</text>
        <dbReference type="EC" id="3.2.1.73"/>
    </reaction>
</comment>
<keyword evidence="4" id="KW-0378">Hydrolase</keyword>
<gene>
    <name evidence="9" type="ORF">LARV_03564</name>
</gene>
<dbReference type="EMBL" id="DF967972">
    <property type="protein sequence ID" value="GAP15772.1"/>
    <property type="molecule type" value="Genomic_DNA"/>
</dbReference>
<sequence length="276" mass="31287">MPHRLFVRQFTRVTLVLVLVSLLAACAGTATVSKITPPPGYRLLWSDEFDGKEIDTQNWTYDLGAGGWGNGEAEYYTGRSENARLENGMLVIEARQEKYEGSYYTSARLKTKGLQNFQYGRIEARLKVPAGKGMWPAFWMLGSTFDGSNWPDCGEIDIMEYIGKEPDLIMGTAHGPGYSGALGISMWNRQTFDIADDFHTYAIEWQEGQIDWYFDGQLYHTVKRADVGDREWVFDQPFFIILNLAVGGQLPGPIGLDVTFPRQYLVDYVRVFEKAQ</sequence>
<feature type="active site" description="Proton donor" evidence="6">
    <location>
        <position position="160"/>
    </location>
</feature>
<dbReference type="Pfam" id="PF00722">
    <property type="entry name" value="Glyco_hydro_16"/>
    <property type="match status" value="1"/>
</dbReference>
<evidence type="ECO:0000256" key="3">
    <source>
        <dbReference type="ARBA" id="ARBA00012690"/>
    </source>
</evidence>
<evidence type="ECO:0000256" key="2">
    <source>
        <dbReference type="ARBA" id="ARBA00006865"/>
    </source>
</evidence>
<keyword evidence="10" id="KW-1185">Reference proteome</keyword>
<keyword evidence="7" id="KW-0732">Signal</keyword>
<dbReference type="Proteomes" id="UP000055060">
    <property type="component" value="Unassembled WGS sequence"/>
</dbReference>
<reference evidence="9" key="1">
    <citation type="submission" date="2015-07" db="EMBL/GenBank/DDBJ databases">
        <title>Draft Genome Sequences of Anaerolinea thermolimosa IMO-1, Bellilinea caldifistulae GOMI-1, Leptolinea tardivitalis YMTK-2, Levilinea saccharolytica KIBI-1,Longilinea arvoryzae KOME-1, Previously Described as Members of the Anaerolineaceae (Chloroflexi).</title>
        <authorList>
            <person name="Sekiguchi Y."/>
            <person name="Ohashi A."/>
            <person name="Matsuura N."/>
            <person name="Tourlousse M.D."/>
        </authorList>
    </citation>
    <scope>NUCLEOTIDE SEQUENCE [LARGE SCALE GENOMIC DNA]</scope>
    <source>
        <strain evidence="9">KOME-1</strain>
    </source>
</reference>
<dbReference type="InterPro" id="IPR013320">
    <property type="entry name" value="ConA-like_dom_sf"/>
</dbReference>
<dbReference type="RefSeq" id="WP_075074923.1">
    <property type="nucleotide sequence ID" value="NZ_DF967972.1"/>
</dbReference>
<dbReference type="GO" id="GO:0005975">
    <property type="term" value="P:carbohydrate metabolic process"/>
    <property type="evidence" value="ECO:0007669"/>
    <property type="project" value="InterPro"/>
</dbReference>
<comment type="similarity">
    <text evidence="2">Belongs to the glycosyl hydrolase 16 family.</text>
</comment>
<dbReference type="SUPFAM" id="SSF49899">
    <property type="entry name" value="Concanavalin A-like lectins/glucanases"/>
    <property type="match status" value="1"/>
</dbReference>
<dbReference type="STRING" id="360412.LARV_03564"/>
<protein>
    <recommendedName>
        <fullName evidence="3">licheninase</fullName>
        <ecNumber evidence="3">3.2.1.73</ecNumber>
    </recommendedName>
</protein>
<dbReference type="CDD" id="cd08023">
    <property type="entry name" value="GH16_laminarinase_like"/>
    <property type="match status" value="1"/>
</dbReference>
<dbReference type="PROSITE" id="PS51257">
    <property type="entry name" value="PROKAR_LIPOPROTEIN"/>
    <property type="match status" value="1"/>
</dbReference>
<feature type="signal peptide" evidence="7">
    <location>
        <begin position="1"/>
        <end position="30"/>
    </location>
</feature>
<evidence type="ECO:0000256" key="7">
    <source>
        <dbReference type="SAM" id="SignalP"/>
    </source>
</evidence>
<evidence type="ECO:0000256" key="4">
    <source>
        <dbReference type="ARBA" id="ARBA00022801"/>
    </source>
</evidence>
<evidence type="ECO:0000256" key="5">
    <source>
        <dbReference type="ARBA" id="ARBA00023295"/>
    </source>
</evidence>
<dbReference type="PANTHER" id="PTHR10963">
    <property type="entry name" value="GLYCOSYL HYDROLASE-RELATED"/>
    <property type="match status" value="1"/>
</dbReference>
<feature type="active site" description="Nucleophile" evidence="6">
    <location>
        <position position="155"/>
    </location>
</feature>